<dbReference type="AlphaFoldDB" id="A0A9K3PFG1"/>
<sequence length="91" mass="10490">MAGNSFAALFDANQQRRKHQSVWEVTSDAVHELSVEEDEMLEDGEADTVVSSTMILCDPPENWEDLVEEWLVEKKFMQLIKAQMYLATKVR</sequence>
<comment type="caution">
    <text evidence="1">The sequence shown here is derived from an EMBL/GenBank/DDBJ whole genome shotgun (WGS) entry which is preliminary data.</text>
</comment>
<accession>A0A9K3PFG1</accession>
<gene>
    <name evidence="1" type="ORF">IV203_033128</name>
</gene>
<protein>
    <submittedName>
        <fullName evidence="1">Uncharacterized protein</fullName>
    </submittedName>
</protein>
<keyword evidence="2" id="KW-1185">Reference proteome</keyword>
<evidence type="ECO:0000313" key="2">
    <source>
        <dbReference type="Proteomes" id="UP000693970"/>
    </source>
</evidence>
<reference evidence="1" key="1">
    <citation type="journal article" date="2021" name="Sci. Rep.">
        <title>Diploid genomic architecture of Nitzschia inconspicua, an elite biomass production diatom.</title>
        <authorList>
            <person name="Oliver A."/>
            <person name="Podell S."/>
            <person name="Pinowska A."/>
            <person name="Traller J.C."/>
            <person name="Smith S.R."/>
            <person name="McClure R."/>
            <person name="Beliaev A."/>
            <person name="Bohutskyi P."/>
            <person name="Hill E.A."/>
            <person name="Rabines A."/>
            <person name="Zheng H."/>
            <person name="Allen L.Z."/>
            <person name="Kuo A."/>
            <person name="Grigoriev I.V."/>
            <person name="Allen A.E."/>
            <person name="Hazlebeck D."/>
            <person name="Allen E.E."/>
        </authorList>
    </citation>
    <scope>NUCLEOTIDE SEQUENCE</scope>
    <source>
        <strain evidence="1">Hildebrandi</strain>
    </source>
</reference>
<evidence type="ECO:0000313" key="1">
    <source>
        <dbReference type="EMBL" id="KAG7345597.1"/>
    </source>
</evidence>
<name>A0A9K3PFG1_9STRA</name>
<dbReference type="EMBL" id="JAGRRH010000022">
    <property type="protein sequence ID" value="KAG7345597.1"/>
    <property type="molecule type" value="Genomic_DNA"/>
</dbReference>
<reference evidence="1" key="2">
    <citation type="submission" date="2021-04" db="EMBL/GenBank/DDBJ databases">
        <authorList>
            <person name="Podell S."/>
        </authorList>
    </citation>
    <scope>NUCLEOTIDE SEQUENCE</scope>
    <source>
        <strain evidence="1">Hildebrandi</strain>
    </source>
</reference>
<dbReference type="Proteomes" id="UP000693970">
    <property type="component" value="Unassembled WGS sequence"/>
</dbReference>
<organism evidence="1 2">
    <name type="scientific">Nitzschia inconspicua</name>
    <dbReference type="NCBI Taxonomy" id="303405"/>
    <lineage>
        <taxon>Eukaryota</taxon>
        <taxon>Sar</taxon>
        <taxon>Stramenopiles</taxon>
        <taxon>Ochrophyta</taxon>
        <taxon>Bacillariophyta</taxon>
        <taxon>Bacillariophyceae</taxon>
        <taxon>Bacillariophycidae</taxon>
        <taxon>Bacillariales</taxon>
        <taxon>Bacillariaceae</taxon>
        <taxon>Nitzschia</taxon>
    </lineage>
</organism>
<proteinExistence type="predicted"/>